<evidence type="ECO:0000313" key="2">
    <source>
        <dbReference type="EMBL" id="RIY37446.1"/>
    </source>
</evidence>
<dbReference type="AlphaFoldDB" id="A0A3A1YJ34"/>
<feature type="transmembrane region" description="Helical" evidence="1">
    <location>
        <begin position="100"/>
        <end position="121"/>
    </location>
</feature>
<reference evidence="2 3" key="1">
    <citation type="submission" date="2017-08" db="EMBL/GenBank/DDBJ databases">
        <title>Reclassification of Bisgaard taxon 37 and 44.</title>
        <authorList>
            <person name="Christensen H."/>
        </authorList>
    </citation>
    <scope>NUCLEOTIDE SEQUENCE [LARGE SCALE GENOMIC DNA]</scope>
    <source>
        <strain evidence="2 3">EEAB3T1</strain>
    </source>
</reference>
<evidence type="ECO:0000256" key="1">
    <source>
        <dbReference type="SAM" id="Phobius"/>
    </source>
</evidence>
<accession>A0A3A1YJ34</accession>
<name>A0A3A1YJ34_9GAMM</name>
<dbReference type="Proteomes" id="UP000265964">
    <property type="component" value="Unassembled WGS sequence"/>
</dbReference>
<keyword evidence="3" id="KW-1185">Reference proteome</keyword>
<gene>
    <name evidence="2" type="ORF">CKF59_01760</name>
</gene>
<proteinExistence type="predicted"/>
<protein>
    <submittedName>
        <fullName evidence="2">Uncharacterized protein</fullName>
    </submittedName>
</protein>
<feature type="transmembrane region" description="Helical" evidence="1">
    <location>
        <begin position="142"/>
        <end position="160"/>
    </location>
</feature>
<organism evidence="2 3">
    <name type="scientific">Psittacicella gerlachiana</name>
    <dbReference type="NCBI Taxonomy" id="2028574"/>
    <lineage>
        <taxon>Bacteria</taxon>
        <taxon>Pseudomonadati</taxon>
        <taxon>Pseudomonadota</taxon>
        <taxon>Gammaproteobacteria</taxon>
        <taxon>Pasteurellales</taxon>
        <taxon>Psittacicellaceae</taxon>
        <taxon>Psittacicella</taxon>
    </lineage>
</organism>
<keyword evidence="1" id="KW-0472">Membrane</keyword>
<sequence length="199" mass="22895">MAVVSAYGVGGSEEQALEVFLQLIAQGKLTPPEGWQAWLAMARDLPPNWLEFKEQWQQILPAQDLRSPQNQIAQGRYEANRIQEFMLTLEFYTLLLMQRIYSFLPLLLLSLPCLGVLFYSLKLRRSLQQEQLVYTSPLKKTMYVYLMGICLWGWLVLWLIPLPLPSACLTLGYISVLITGYKLRQLVQVSQQQATLNLN</sequence>
<keyword evidence="1" id="KW-0812">Transmembrane</keyword>
<evidence type="ECO:0000313" key="3">
    <source>
        <dbReference type="Proteomes" id="UP000265964"/>
    </source>
</evidence>
<keyword evidence="1" id="KW-1133">Transmembrane helix</keyword>
<dbReference type="EMBL" id="NRJF01000043">
    <property type="protein sequence ID" value="RIY37446.1"/>
    <property type="molecule type" value="Genomic_DNA"/>
</dbReference>
<comment type="caution">
    <text evidence="2">The sequence shown here is derived from an EMBL/GenBank/DDBJ whole genome shotgun (WGS) entry which is preliminary data.</text>
</comment>